<reference evidence="2 3" key="1">
    <citation type="submission" date="2014-04" db="EMBL/GenBank/DDBJ databases">
        <authorList>
            <consortium name="DOE Joint Genome Institute"/>
            <person name="Kuo A."/>
            <person name="Kohler A."/>
            <person name="Costa M.D."/>
            <person name="Nagy L.G."/>
            <person name="Floudas D."/>
            <person name="Copeland A."/>
            <person name="Barry K.W."/>
            <person name="Cichocki N."/>
            <person name="Veneault-Fourrey C."/>
            <person name="LaButti K."/>
            <person name="Lindquist E.A."/>
            <person name="Lipzen A."/>
            <person name="Lundell T."/>
            <person name="Morin E."/>
            <person name="Murat C."/>
            <person name="Sun H."/>
            <person name="Tunlid A."/>
            <person name="Henrissat B."/>
            <person name="Grigoriev I.V."/>
            <person name="Hibbett D.S."/>
            <person name="Martin F."/>
            <person name="Nordberg H.P."/>
            <person name="Cantor M.N."/>
            <person name="Hua S.X."/>
        </authorList>
    </citation>
    <scope>NUCLEOTIDE SEQUENCE [LARGE SCALE GENOMIC DNA]</scope>
    <source>
        <strain evidence="2 3">441</strain>
    </source>
</reference>
<dbReference type="AlphaFoldDB" id="A0A0C9YRS3"/>
<proteinExistence type="predicted"/>
<name>A0A0C9YRS3_9AGAM</name>
<dbReference type="HOGENOM" id="CLU_003703_3_3_1"/>
<gene>
    <name evidence="2" type="ORF">PISMIDRAFT_113146</name>
</gene>
<accession>A0A0C9YRS3</accession>
<dbReference type="Proteomes" id="UP000054018">
    <property type="component" value="Unassembled WGS sequence"/>
</dbReference>
<dbReference type="STRING" id="765257.A0A0C9YRS3"/>
<protein>
    <submittedName>
        <fullName evidence="2">Uncharacterized protein</fullName>
    </submittedName>
</protein>
<sequence length="285" mass="32637">MLADEELLSNDSDSNSSADEECGRDTFKAPTSSCLPLPSVFRVDHCKANKVHQLVEMELELRMGQVNDALHGLHLALADKAVIFRGVVRPAQNYSMRTWAWQMILSINSSVKQYTAIYRQCQVAILALRAGPDILERYQELHTSHLSTSTAAFTQGAHDHHGTQLPWFWMIDIPKDTASKSWLTEFYCIHWLCTKAVKDRWEEEEELLTSEFQWVVNYFQHRARTWHEIYMEHNSAGNQGAACYMARQQAMYDRLAEQCELIWQGMNPINVALYHGGLPVCSTLA</sequence>
<reference evidence="3" key="2">
    <citation type="submission" date="2015-01" db="EMBL/GenBank/DDBJ databases">
        <title>Evolutionary Origins and Diversification of the Mycorrhizal Mutualists.</title>
        <authorList>
            <consortium name="DOE Joint Genome Institute"/>
            <consortium name="Mycorrhizal Genomics Consortium"/>
            <person name="Kohler A."/>
            <person name="Kuo A."/>
            <person name="Nagy L.G."/>
            <person name="Floudas D."/>
            <person name="Copeland A."/>
            <person name="Barry K.W."/>
            <person name="Cichocki N."/>
            <person name="Veneault-Fourrey C."/>
            <person name="LaButti K."/>
            <person name="Lindquist E.A."/>
            <person name="Lipzen A."/>
            <person name="Lundell T."/>
            <person name="Morin E."/>
            <person name="Murat C."/>
            <person name="Riley R."/>
            <person name="Ohm R."/>
            <person name="Sun H."/>
            <person name="Tunlid A."/>
            <person name="Henrissat B."/>
            <person name="Grigoriev I.V."/>
            <person name="Hibbett D.S."/>
            <person name="Martin F."/>
        </authorList>
    </citation>
    <scope>NUCLEOTIDE SEQUENCE [LARGE SCALE GENOMIC DNA]</scope>
    <source>
        <strain evidence="3">441</strain>
    </source>
</reference>
<organism evidence="2 3">
    <name type="scientific">Pisolithus microcarpus 441</name>
    <dbReference type="NCBI Taxonomy" id="765257"/>
    <lineage>
        <taxon>Eukaryota</taxon>
        <taxon>Fungi</taxon>
        <taxon>Dikarya</taxon>
        <taxon>Basidiomycota</taxon>
        <taxon>Agaricomycotina</taxon>
        <taxon>Agaricomycetes</taxon>
        <taxon>Agaricomycetidae</taxon>
        <taxon>Boletales</taxon>
        <taxon>Sclerodermatineae</taxon>
        <taxon>Pisolithaceae</taxon>
        <taxon>Pisolithus</taxon>
    </lineage>
</organism>
<dbReference type="EMBL" id="KN833854">
    <property type="protein sequence ID" value="KIK16534.1"/>
    <property type="molecule type" value="Genomic_DNA"/>
</dbReference>
<dbReference type="OrthoDB" id="3265433at2759"/>
<evidence type="ECO:0000313" key="3">
    <source>
        <dbReference type="Proteomes" id="UP000054018"/>
    </source>
</evidence>
<keyword evidence="3" id="KW-1185">Reference proteome</keyword>
<feature type="region of interest" description="Disordered" evidence="1">
    <location>
        <begin position="1"/>
        <end position="26"/>
    </location>
</feature>
<evidence type="ECO:0000256" key="1">
    <source>
        <dbReference type="SAM" id="MobiDB-lite"/>
    </source>
</evidence>
<evidence type="ECO:0000313" key="2">
    <source>
        <dbReference type="EMBL" id="KIK16534.1"/>
    </source>
</evidence>